<evidence type="ECO:0000259" key="1">
    <source>
        <dbReference type="Pfam" id="PF00644"/>
    </source>
</evidence>
<dbReference type="GO" id="GO:0005634">
    <property type="term" value="C:nucleus"/>
    <property type="evidence" value="ECO:0007669"/>
    <property type="project" value="TreeGrafter"/>
</dbReference>
<dbReference type="Proteomes" id="UP000663864">
    <property type="component" value="Unassembled WGS sequence"/>
</dbReference>
<proteinExistence type="predicted"/>
<dbReference type="PANTHER" id="PTHR45740">
    <property type="entry name" value="POLY [ADP-RIBOSE] POLYMERASE"/>
    <property type="match status" value="1"/>
</dbReference>
<gene>
    <name evidence="3" type="ORF">JBS370_LOCUS15832</name>
    <name evidence="2" type="ORF">ZHD862_LOCUS16498</name>
</gene>
<reference evidence="2" key="1">
    <citation type="submission" date="2021-02" db="EMBL/GenBank/DDBJ databases">
        <authorList>
            <person name="Nowell W R."/>
        </authorList>
    </citation>
    <scope>NUCLEOTIDE SEQUENCE</scope>
</reference>
<dbReference type="GO" id="GO:0003950">
    <property type="term" value="F:NAD+ poly-ADP-ribosyltransferase activity"/>
    <property type="evidence" value="ECO:0007669"/>
    <property type="project" value="InterPro"/>
</dbReference>
<dbReference type="InterPro" id="IPR051712">
    <property type="entry name" value="ARTD-AVP"/>
</dbReference>
<dbReference type="AlphaFoldDB" id="A0A814MPK6"/>
<comment type="caution">
    <text evidence="2">The sequence shown here is derived from an EMBL/GenBank/DDBJ whole genome shotgun (WGS) entry which is preliminary data.</text>
</comment>
<organism evidence="2 4">
    <name type="scientific">Rotaria sordida</name>
    <dbReference type="NCBI Taxonomy" id="392033"/>
    <lineage>
        <taxon>Eukaryota</taxon>
        <taxon>Metazoa</taxon>
        <taxon>Spiralia</taxon>
        <taxon>Gnathifera</taxon>
        <taxon>Rotifera</taxon>
        <taxon>Eurotatoria</taxon>
        <taxon>Bdelloidea</taxon>
        <taxon>Philodinida</taxon>
        <taxon>Philodinidae</taxon>
        <taxon>Rotaria</taxon>
    </lineage>
</organism>
<evidence type="ECO:0000313" key="3">
    <source>
        <dbReference type="EMBL" id="CAF3810391.1"/>
    </source>
</evidence>
<evidence type="ECO:0000313" key="4">
    <source>
        <dbReference type="Proteomes" id="UP000663864"/>
    </source>
</evidence>
<protein>
    <recommendedName>
        <fullName evidence="1">PARP catalytic domain-containing protein</fullName>
    </recommendedName>
</protein>
<feature type="domain" description="PARP catalytic" evidence="1">
    <location>
        <begin position="267"/>
        <end position="340"/>
    </location>
</feature>
<sequence>MGKVQNERKKLEEEVKPFKDKKYKLKQIKTGIHTVNYEKISSQLVDNYLLSNHNLLFNYLKNLSTKINPQSTDYPPQIIFGKNQSMYTITVTGFQYHHDQFKIILQRIQSVNNSMQSAKDYYQQYLNRIIRSLMITFSQVQSKTRYWFLYKNIFSNNIKEKIKEYVKQFIKENISFQRIKTDKKPTEKSASTAQEMIEKITYIFQSNPEYKGYQLKHLELIPPLLQRIIIYYCCFTLQLPLFESTKDLIDKIEKNTIITITTPTGSGHGAYFADNPQKSHKYTKADENDQTRVIFYAKVLLGIPSVQNKDNSNLTSAPIGSHSVQGTGGDDEEYIVYRYGQALPYLKIIYKIIDV</sequence>
<dbReference type="Pfam" id="PF00644">
    <property type="entry name" value="PARP"/>
    <property type="match status" value="1"/>
</dbReference>
<accession>A0A814MPK6</accession>
<dbReference type="EMBL" id="CAJOBD010001544">
    <property type="protein sequence ID" value="CAF3810391.1"/>
    <property type="molecule type" value="Genomic_DNA"/>
</dbReference>
<evidence type="ECO:0000313" key="2">
    <source>
        <dbReference type="EMBL" id="CAF1079329.1"/>
    </source>
</evidence>
<dbReference type="Gene3D" id="3.90.228.10">
    <property type="match status" value="1"/>
</dbReference>
<name>A0A814MPK6_9BILA</name>
<dbReference type="SUPFAM" id="SSF56399">
    <property type="entry name" value="ADP-ribosylation"/>
    <property type="match status" value="1"/>
</dbReference>
<dbReference type="GO" id="GO:1990404">
    <property type="term" value="F:NAD+-protein mono-ADP-ribosyltransferase activity"/>
    <property type="evidence" value="ECO:0007669"/>
    <property type="project" value="TreeGrafter"/>
</dbReference>
<dbReference type="InterPro" id="IPR012317">
    <property type="entry name" value="Poly(ADP-ribose)pol_cat_dom"/>
</dbReference>
<dbReference type="EMBL" id="CAJNOT010000781">
    <property type="protein sequence ID" value="CAF1079329.1"/>
    <property type="molecule type" value="Genomic_DNA"/>
</dbReference>
<dbReference type="PANTHER" id="PTHR45740:SF2">
    <property type="entry name" value="POLY [ADP-RIBOSE] POLYMERASE"/>
    <property type="match status" value="1"/>
</dbReference>
<dbReference type="Proteomes" id="UP000663836">
    <property type="component" value="Unassembled WGS sequence"/>
</dbReference>